<comment type="caution">
    <text evidence="3">The sequence shown here is derived from an EMBL/GenBank/DDBJ whole genome shotgun (WGS) entry which is preliminary data.</text>
</comment>
<evidence type="ECO:0000313" key="4">
    <source>
        <dbReference type="Proteomes" id="UP000298030"/>
    </source>
</evidence>
<evidence type="ECO:0000256" key="1">
    <source>
        <dbReference type="SAM" id="MobiDB-lite"/>
    </source>
</evidence>
<feature type="region of interest" description="Disordered" evidence="1">
    <location>
        <begin position="96"/>
        <end position="123"/>
    </location>
</feature>
<keyword evidence="2" id="KW-1133">Transmembrane helix</keyword>
<sequence length="289" mass="31436">MKPALERAATALRKRPRVAERGNEGEKEETKKAKKAMAKKKFRLSLGYLKADSSHSNVNAVNRPQVGEVHPNYGPAEAASIATEAEDLPTAAIAAQSRDTMPPSPLPPFTAGHHPSTSTSQTVPEDRIGALAPAQSHEPIPTTPQGVHAFTGAHSFTGENLDVAVAGGNLTRVVERHSHTHFHLNSQWILGGGALAGEGKLGPPVVSDGHFPLYVLLNGILLVLLIRPRGFVYRKSLGLIRRRFVRYLLGHTPRLTLTTKFSPARGNPFVSIRRTLFLIVLFAFLRSLW</sequence>
<evidence type="ECO:0000256" key="2">
    <source>
        <dbReference type="SAM" id="Phobius"/>
    </source>
</evidence>
<dbReference type="EMBL" id="QPFP01000016">
    <property type="protein sequence ID" value="TEB32098.1"/>
    <property type="molecule type" value="Genomic_DNA"/>
</dbReference>
<feature type="compositionally biased region" description="Basic and acidic residues" evidence="1">
    <location>
        <begin position="17"/>
        <end position="31"/>
    </location>
</feature>
<proteinExistence type="predicted"/>
<evidence type="ECO:0000313" key="3">
    <source>
        <dbReference type="EMBL" id="TEB32098.1"/>
    </source>
</evidence>
<feature type="transmembrane region" description="Helical" evidence="2">
    <location>
        <begin position="211"/>
        <end position="232"/>
    </location>
</feature>
<dbReference type="AlphaFoldDB" id="A0A4Y7TDT3"/>
<organism evidence="3 4">
    <name type="scientific">Coprinellus micaceus</name>
    <name type="common">Glistening ink-cap mushroom</name>
    <name type="synonym">Coprinus micaceus</name>
    <dbReference type="NCBI Taxonomy" id="71717"/>
    <lineage>
        <taxon>Eukaryota</taxon>
        <taxon>Fungi</taxon>
        <taxon>Dikarya</taxon>
        <taxon>Basidiomycota</taxon>
        <taxon>Agaricomycotina</taxon>
        <taxon>Agaricomycetes</taxon>
        <taxon>Agaricomycetidae</taxon>
        <taxon>Agaricales</taxon>
        <taxon>Agaricineae</taxon>
        <taxon>Psathyrellaceae</taxon>
        <taxon>Coprinellus</taxon>
    </lineage>
</organism>
<feature type="region of interest" description="Disordered" evidence="1">
    <location>
        <begin position="1"/>
        <end position="38"/>
    </location>
</feature>
<keyword evidence="4" id="KW-1185">Reference proteome</keyword>
<accession>A0A4Y7TDT3</accession>
<dbReference type="Proteomes" id="UP000298030">
    <property type="component" value="Unassembled WGS sequence"/>
</dbReference>
<protein>
    <submittedName>
        <fullName evidence="3">Uncharacterized protein</fullName>
    </submittedName>
</protein>
<name>A0A4Y7TDT3_COPMI</name>
<keyword evidence="2" id="KW-0812">Transmembrane</keyword>
<keyword evidence="2" id="KW-0472">Membrane</keyword>
<reference evidence="3 4" key="1">
    <citation type="journal article" date="2019" name="Nat. Ecol. Evol.">
        <title>Megaphylogeny resolves global patterns of mushroom evolution.</title>
        <authorList>
            <person name="Varga T."/>
            <person name="Krizsan K."/>
            <person name="Foldi C."/>
            <person name="Dima B."/>
            <person name="Sanchez-Garcia M."/>
            <person name="Sanchez-Ramirez S."/>
            <person name="Szollosi G.J."/>
            <person name="Szarkandi J.G."/>
            <person name="Papp V."/>
            <person name="Albert L."/>
            <person name="Andreopoulos W."/>
            <person name="Angelini C."/>
            <person name="Antonin V."/>
            <person name="Barry K.W."/>
            <person name="Bougher N.L."/>
            <person name="Buchanan P."/>
            <person name="Buyck B."/>
            <person name="Bense V."/>
            <person name="Catcheside P."/>
            <person name="Chovatia M."/>
            <person name="Cooper J."/>
            <person name="Damon W."/>
            <person name="Desjardin D."/>
            <person name="Finy P."/>
            <person name="Geml J."/>
            <person name="Haridas S."/>
            <person name="Hughes K."/>
            <person name="Justo A."/>
            <person name="Karasinski D."/>
            <person name="Kautmanova I."/>
            <person name="Kiss B."/>
            <person name="Kocsube S."/>
            <person name="Kotiranta H."/>
            <person name="LaButti K.M."/>
            <person name="Lechner B.E."/>
            <person name="Liimatainen K."/>
            <person name="Lipzen A."/>
            <person name="Lukacs Z."/>
            <person name="Mihaltcheva S."/>
            <person name="Morgado L.N."/>
            <person name="Niskanen T."/>
            <person name="Noordeloos M.E."/>
            <person name="Ohm R.A."/>
            <person name="Ortiz-Santana B."/>
            <person name="Ovrebo C."/>
            <person name="Racz N."/>
            <person name="Riley R."/>
            <person name="Savchenko A."/>
            <person name="Shiryaev A."/>
            <person name="Soop K."/>
            <person name="Spirin V."/>
            <person name="Szebenyi C."/>
            <person name="Tomsovsky M."/>
            <person name="Tulloss R.E."/>
            <person name="Uehling J."/>
            <person name="Grigoriev I.V."/>
            <person name="Vagvolgyi C."/>
            <person name="Papp T."/>
            <person name="Martin F.M."/>
            <person name="Miettinen O."/>
            <person name="Hibbett D.S."/>
            <person name="Nagy L.G."/>
        </authorList>
    </citation>
    <scope>NUCLEOTIDE SEQUENCE [LARGE SCALE GENOMIC DNA]</scope>
    <source>
        <strain evidence="3 4">FP101781</strain>
    </source>
</reference>
<gene>
    <name evidence="3" type="ORF">FA13DRAFT_1731847</name>
</gene>